<dbReference type="InterPro" id="IPR019195">
    <property type="entry name" value="ABC_ATPase_put"/>
</dbReference>
<sequence>IYIMSFVCFLMTALCLARPAPGSFPRALARALNEDTCATNFMIRDQKMQKLVQKDDEPITTFIDKAKQLFSERDISTNLVLGGAGDYFDVSNKIIQMIKYVPVDVTEKAQEISRLSPAKRTSEDEEYPISLKERIPVPDSIDPYNYYNKKSIYTSEVYRLNFGKTIIDLTDVEQLVELSQTKAIGQALVYIKKYIDGKTPLKEIINLLMLDLEKEGLDILSEKISGHFAKFRGLELAFAVNRLRSLKMVQKK</sequence>
<proteinExistence type="predicted"/>
<dbReference type="PANTHER" id="PTHR38149">
    <property type="entry name" value="ATPASE"/>
    <property type="match status" value="1"/>
</dbReference>
<name>X1V740_9ZZZZ</name>
<comment type="caution">
    <text evidence="3">The sequence shown here is derived from an EMBL/GenBank/DDBJ whole genome shotgun (WGS) entry which is preliminary data.</text>
</comment>
<dbReference type="Pfam" id="PF21117">
    <property type="entry name" value="MRB1590_C"/>
    <property type="match status" value="1"/>
</dbReference>
<dbReference type="Pfam" id="PF09818">
    <property type="entry name" value="ABC_ATPase"/>
    <property type="match status" value="1"/>
</dbReference>
<reference evidence="3" key="1">
    <citation type="journal article" date="2014" name="Front. Microbiol.">
        <title>High frequency of phylogenetically diverse reductive dehalogenase-homologous genes in deep subseafloor sedimentary metagenomes.</title>
        <authorList>
            <person name="Kawai M."/>
            <person name="Futagami T."/>
            <person name="Toyoda A."/>
            <person name="Takaki Y."/>
            <person name="Nishi S."/>
            <person name="Hori S."/>
            <person name="Arai W."/>
            <person name="Tsubouchi T."/>
            <person name="Morono Y."/>
            <person name="Uchiyama I."/>
            <person name="Ito T."/>
            <person name="Fujiyama A."/>
            <person name="Inagaki F."/>
            <person name="Takami H."/>
        </authorList>
    </citation>
    <scope>NUCLEOTIDE SEQUENCE</scope>
    <source>
        <strain evidence="3">Expedition CK06-06</strain>
    </source>
</reference>
<feature type="domain" description="MRB1590-like C-terminal" evidence="2">
    <location>
        <begin position="155"/>
        <end position="248"/>
    </location>
</feature>
<accession>X1V740</accession>
<dbReference type="InterPro" id="IPR046834">
    <property type="entry name" value="ABC_ATPase_C"/>
</dbReference>
<feature type="domain" description="ATPase of the ABC class C-terminal" evidence="1">
    <location>
        <begin position="32"/>
        <end position="133"/>
    </location>
</feature>
<protein>
    <submittedName>
        <fullName evidence="3">Uncharacterized protein</fullName>
    </submittedName>
</protein>
<dbReference type="EMBL" id="BARW01018606">
    <property type="protein sequence ID" value="GAJ00730.1"/>
    <property type="molecule type" value="Genomic_DNA"/>
</dbReference>
<dbReference type="PANTHER" id="PTHR38149:SF1">
    <property type="entry name" value="ATPASE"/>
    <property type="match status" value="1"/>
</dbReference>
<gene>
    <name evidence="3" type="ORF">S12H4_31821</name>
</gene>
<dbReference type="AlphaFoldDB" id="X1V740"/>
<evidence type="ECO:0000259" key="2">
    <source>
        <dbReference type="Pfam" id="PF21117"/>
    </source>
</evidence>
<evidence type="ECO:0000313" key="3">
    <source>
        <dbReference type="EMBL" id="GAJ00730.1"/>
    </source>
</evidence>
<feature type="non-terminal residue" evidence="3">
    <location>
        <position position="1"/>
    </location>
</feature>
<evidence type="ECO:0000259" key="1">
    <source>
        <dbReference type="Pfam" id="PF09818"/>
    </source>
</evidence>
<dbReference type="InterPro" id="IPR049069">
    <property type="entry name" value="MRB1590-like_C"/>
</dbReference>
<organism evidence="3">
    <name type="scientific">marine sediment metagenome</name>
    <dbReference type="NCBI Taxonomy" id="412755"/>
    <lineage>
        <taxon>unclassified sequences</taxon>
        <taxon>metagenomes</taxon>
        <taxon>ecological metagenomes</taxon>
    </lineage>
</organism>